<feature type="compositionally biased region" description="Low complexity" evidence="11">
    <location>
        <begin position="316"/>
        <end position="328"/>
    </location>
</feature>
<dbReference type="KEGG" id="dtm:BJL86_0214"/>
<evidence type="ECO:0000313" key="14">
    <source>
        <dbReference type="EMBL" id="ANI91025.1"/>
    </source>
</evidence>
<dbReference type="PROSITE" id="PS51671">
    <property type="entry name" value="ACT"/>
    <property type="match status" value="1"/>
</dbReference>
<feature type="site" description="Essential for prephenate dehydratase activity" evidence="9">
    <location>
        <position position="209"/>
    </location>
</feature>
<keyword evidence="5 10" id="KW-0057">Aromatic amino acid biosynthesis</keyword>
<evidence type="ECO:0000313" key="15">
    <source>
        <dbReference type="Proteomes" id="UP000186104"/>
    </source>
</evidence>
<dbReference type="InterPro" id="IPR008242">
    <property type="entry name" value="Chor_mutase/pphenate_deHydtase"/>
</dbReference>
<dbReference type="SUPFAM" id="SSF55021">
    <property type="entry name" value="ACT-like"/>
    <property type="match status" value="1"/>
</dbReference>
<dbReference type="SUPFAM" id="SSF53850">
    <property type="entry name" value="Periplasmic binding protein-like II"/>
    <property type="match status" value="1"/>
</dbReference>
<keyword evidence="6 10" id="KW-0584">Phenylalanine biosynthesis</keyword>
<dbReference type="PROSITE" id="PS51171">
    <property type="entry name" value="PREPHENATE_DEHYDR_3"/>
    <property type="match status" value="1"/>
</dbReference>
<dbReference type="PIRSF" id="PIRSF001500">
    <property type="entry name" value="Chor_mut_pdt_Ppr"/>
    <property type="match status" value="1"/>
</dbReference>
<feature type="domain" description="ACT" evidence="13">
    <location>
        <begin position="230"/>
        <end position="307"/>
    </location>
</feature>
<dbReference type="InterPro" id="IPR018528">
    <property type="entry name" value="Preph_deHydtase_CS"/>
</dbReference>
<proteinExistence type="predicted"/>
<dbReference type="FunFam" id="3.30.70.260:FF:000012">
    <property type="entry name" value="Prephenate dehydratase"/>
    <property type="match status" value="1"/>
</dbReference>
<name>A0A173LFM9_9ACTN</name>
<comment type="catalytic activity">
    <reaction evidence="8 10">
        <text>prephenate + H(+) = 3-phenylpyruvate + CO2 + H2O</text>
        <dbReference type="Rhea" id="RHEA:21648"/>
        <dbReference type="ChEBI" id="CHEBI:15377"/>
        <dbReference type="ChEBI" id="CHEBI:15378"/>
        <dbReference type="ChEBI" id="CHEBI:16526"/>
        <dbReference type="ChEBI" id="CHEBI:18005"/>
        <dbReference type="ChEBI" id="CHEBI:29934"/>
        <dbReference type="EC" id="4.2.1.51"/>
    </reaction>
</comment>
<comment type="pathway">
    <text evidence="1 10">Amino-acid biosynthesis; L-phenylalanine biosynthesis; phenylpyruvate from prephenate: step 1/1.</text>
</comment>
<dbReference type="GO" id="GO:0009094">
    <property type="term" value="P:L-phenylalanine biosynthetic process"/>
    <property type="evidence" value="ECO:0007669"/>
    <property type="project" value="UniProtKB-UniPathway"/>
</dbReference>
<evidence type="ECO:0000256" key="10">
    <source>
        <dbReference type="RuleBase" id="RU361254"/>
    </source>
</evidence>
<dbReference type="InterPro" id="IPR045865">
    <property type="entry name" value="ACT-like_dom_sf"/>
</dbReference>
<evidence type="ECO:0000256" key="7">
    <source>
        <dbReference type="ARBA" id="ARBA00023239"/>
    </source>
</evidence>
<dbReference type="GO" id="GO:0005737">
    <property type="term" value="C:cytoplasm"/>
    <property type="evidence" value="ECO:0007669"/>
    <property type="project" value="TreeGrafter"/>
</dbReference>
<dbReference type="Proteomes" id="UP000186104">
    <property type="component" value="Chromosome"/>
</dbReference>
<evidence type="ECO:0000256" key="8">
    <source>
        <dbReference type="ARBA" id="ARBA00047848"/>
    </source>
</evidence>
<feature type="domain" description="Prephenate dehydratase" evidence="12">
    <location>
        <begin position="26"/>
        <end position="216"/>
    </location>
</feature>
<keyword evidence="7 10" id="KW-0456">Lyase</keyword>
<dbReference type="InterPro" id="IPR001086">
    <property type="entry name" value="Preph_deHydtase"/>
</dbReference>
<protein>
    <recommendedName>
        <fullName evidence="3 10">Prephenate dehydratase</fullName>
        <shortName evidence="10">PDT</shortName>
        <ecNumber evidence="2 10">4.2.1.51</ecNumber>
    </recommendedName>
</protein>
<evidence type="ECO:0000259" key="13">
    <source>
        <dbReference type="PROSITE" id="PS51671"/>
    </source>
</evidence>
<keyword evidence="15" id="KW-1185">Reference proteome</keyword>
<evidence type="ECO:0000256" key="2">
    <source>
        <dbReference type="ARBA" id="ARBA00013147"/>
    </source>
</evidence>
<evidence type="ECO:0000259" key="12">
    <source>
        <dbReference type="PROSITE" id="PS51171"/>
    </source>
</evidence>
<reference evidence="14 15" key="1">
    <citation type="submission" date="2016-06" db="EMBL/GenBank/DDBJ databases">
        <title>Complete genome sequence of a saline-alkali tolerant type strain Dietzia timorensis ID05-A0528T.</title>
        <authorList>
            <person name="Wu X."/>
        </authorList>
    </citation>
    <scope>NUCLEOTIDE SEQUENCE [LARGE SCALE GENOMIC DNA]</scope>
    <source>
        <strain evidence="14 15">ID05-A0528</strain>
    </source>
</reference>
<dbReference type="InterPro" id="IPR002912">
    <property type="entry name" value="ACT_dom"/>
</dbReference>
<evidence type="ECO:0000256" key="3">
    <source>
        <dbReference type="ARBA" id="ARBA00021872"/>
    </source>
</evidence>
<evidence type="ECO:0000256" key="5">
    <source>
        <dbReference type="ARBA" id="ARBA00023141"/>
    </source>
</evidence>
<evidence type="ECO:0000256" key="4">
    <source>
        <dbReference type="ARBA" id="ARBA00022605"/>
    </source>
</evidence>
<dbReference type="STRING" id="499555.BJL86_0214"/>
<dbReference type="UniPathway" id="UPA00121">
    <property type="reaction ID" value="UER00345"/>
</dbReference>
<dbReference type="NCBIfam" id="NF008865">
    <property type="entry name" value="PRK11898.1"/>
    <property type="match status" value="1"/>
</dbReference>
<dbReference type="AlphaFoldDB" id="A0A173LFM9"/>
<accession>A0A173LFM9</accession>
<dbReference type="PANTHER" id="PTHR21022">
    <property type="entry name" value="PREPHENATE DEHYDRATASE P PROTEIN"/>
    <property type="match status" value="1"/>
</dbReference>
<dbReference type="PANTHER" id="PTHR21022:SF19">
    <property type="entry name" value="PREPHENATE DEHYDRATASE-RELATED"/>
    <property type="match status" value="1"/>
</dbReference>
<dbReference type="Gene3D" id="3.30.70.260">
    <property type="match status" value="1"/>
</dbReference>
<evidence type="ECO:0000256" key="9">
    <source>
        <dbReference type="PIRSR" id="PIRSR001500-2"/>
    </source>
</evidence>
<keyword evidence="4 10" id="KW-0028">Amino-acid biosynthesis</keyword>
<dbReference type="CDD" id="cd04905">
    <property type="entry name" value="ACT_CM-PDT"/>
    <property type="match status" value="1"/>
</dbReference>
<dbReference type="PROSITE" id="PS00858">
    <property type="entry name" value="PREPHENATE_DEHYDR_2"/>
    <property type="match status" value="1"/>
</dbReference>
<dbReference type="CDD" id="cd13632">
    <property type="entry name" value="PBP2_Aa-PDT_like"/>
    <property type="match status" value="1"/>
</dbReference>
<feature type="region of interest" description="Disordered" evidence="11">
    <location>
        <begin position="313"/>
        <end position="345"/>
    </location>
</feature>
<dbReference type="EMBL" id="CP015961">
    <property type="protein sequence ID" value="ANI91025.1"/>
    <property type="molecule type" value="Genomic_DNA"/>
</dbReference>
<sequence length="345" mass="35665">MVTTVGRSGGIARAGRAIITLGCVSTVAFLGPAGTFTDAALQQLVDRGRIAAGDGGAPDTAPQTLPCDTPTQALAAVREGRADFACVPFENSVDGTVSPTADALATGTRLQILAETELDIAFAILVRPGTAPSDVRTLSTHPIAAAQVRSWVQENLPNAQINTTSSTAAGAEEVAAGEADAAAAPARAGEILGLDALASGIADVSGARTRFVLVGNPTAPPAPTGNDRTSVVFGVRHEPNSLVQALTELSIRGINLSRIESRPTRVDRFTYFFHIDLVGHIDDPMVAEALAALHHRTSRLRFLGSWPVDAHGDAEAPPADRAAASSPPDRTEGYAWTRAMATGRG</sequence>
<organism evidence="14 15">
    <name type="scientific">Dietzia timorensis</name>
    <dbReference type="NCBI Taxonomy" id="499555"/>
    <lineage>
        <taxon>Bacteria</taxon>
        <taxon>Bacillati</taxon>
        <taxon>Actinomycetota</taxon>
        <taxon>Actinomycetes</taxon>
        <taxon>Mycobacteriales</taxon>
        <taxon>Dietziaceae</taxon>
        <taxon>Dietzia</taxon>
    </lineage>
</organism>
<dbReference type="Pfam" id="PF00800">
    <property type="entry name" value="PDT"/>
    <property type="match status" value="1"/>
</dbReference>
<evidence type="ECO:0000256" key="11">
    <source>
        <dbReference type="SAM" id="MobiDB-lite"/>
    </source>
</evidence>
<evidence type="ECO:0000256" key="6">
    <source>
        <dbReference type="ARBA" id="ARBA00023222"/>
    </source>
</evidence>
<dbReference type="FunFam" id="3.40.190.10:FF:000064">
    <property type="entry name" value="Prephenate dehydratase"/>
    <property type="match status" value="1"/>
</dbReference>
<dbReference type="GO" id="GO:0004664">
    <property type="term" value="F:prephenate dehydratase activity"/>
    <property type="evidence" value="ECO:0007669"/>
    <property type="project" value="UniProtKB-UniRule"/>
</dbReference>
<dbReference type="Gene3D" id="3.40.190.10">
    <property type="entry name" value="Periplasmic binding protein-like II"/>
    <property type="match status" value="2"/>
</dbReference>
<dbReference type="EC" id="4.2.1.51" evidence="2 10"/>
<evidence type="ECO:0000256" key="1">
    <source>
        <dbReference type="ARBA" id="ARBA00004741"/>
    </source>
</evidence>
<gene>
    <name evidence="10" type="primary">pheA</name>
    <name evidence="14" type="ORF">BJL86_0214</name>
</gene>